<sequence length="95" mass="10220">MAARGPKYALSMESYEDVSVKSGRASSTQCSLDQQVGESRQDARSRALRCHGTDPTRCLHHDHRDASKTHLTSPDAPTDLQATGFSGTIAAAYTP</sequence>
<dbReference type="EMBL" id="KZ857680">
    <property type="protein sequence ID" value="RDX39683.1"/>
    <property type="molecule type" value="Genomic_DNA"/>
</dbReference>
<name>A0A371CHD3_9APHY</name>
<dbReference type="AlphaFoldDB" id="A0A371CHD3"/>
<feature type="compositionally biased region" description="Basic and acidic residues" evidence="1">
    <location>
        <begin position="39"/>
        <end position="68"/>
    </location>
</feature>
<gene>
    <name evidence="2" type="ORF">OH76DRAFT_1413410</name>
</gene>
<accession>A0A371CHD3</accession>
<feature type="compositionally biased region" description="Polar residues" evidence="1">
    <location>
        <begin position="24"/>
        <end position="38"/>
    </location>
</feature>
<reference evidence="2 3" key="1">
    <citation type="journal article" date="2018" name="Biotechnol. Biofuels">
        <title>Integrative visual omics of the white-rot fungus Polyporus brumalis exposes the biotechnological potential of its oxidative enzymes for delignifying raw plant biomass.</title>
        <authorList>
            <person name="Miyauchi S."/>
            <person name="Rancon A."/>
            <person name="Drula E."/>
            <person name="Hage H."/>
            <person name="Chaduli D."/>
            <person name="Favel A."/>
            <person name="Grisel S."/>
            <person name="Henrissat B."/>
            <person name="Herpoel-Gimbert I."/>
            <person name="Ruiz-Duenas F.J."/>
            <person name="Chevret D."/>
            <person name="Hainaut M."/>
            <person name="Lin J."/>
            <person name="Wang M."/>
            <person name="Pangilinan J."/>
            <person name="Lipzen A."/>
            <person name="Lesage-Meessen L."/>
            <person name="Navarro D."/>
            <person name="Riley R."/>
            <person name="Grigoriev I.V."/>
            <person name="Zhou S."/>
            <person name="Raouche S."/>
            <person name="Rosso M.N."/>
        </authorList>
    </citation>
    <scope>NUCLEOTIDE SEQUENCE [LARGE SCALE GENOMIC DNA]</scope>
    <source>
        <strain evidence="2 3">BRFM 1820</strain>
    </source>
</reference>
<evidence type="ECO:0000256" key="1">
    <source>
        <dbReference type="SAM" id="MobiDB-lite"/>
    </source>
</evidence>
<proteinExistence type="predicted"/>
<feature type="region of interest" description="Disordered" evidence="1">
    <location>
        <begin position="21"/>
        <end position="95"/>
    </location>
</feature>
<organism evidence="2 3">
    <name type="scientific">Lentinus brumalis</name>
    <dbReference type="NCBI Taxonomy" id="2498619"/>
    <lineage>
        <taxon>Eukaryota</taxon>
        <taxon>Fungi</taxon>
        <taxon>Dikarya</taxon>
        <taxon>Basidiomycota</taxon>
        <taxon>Agaricomycotina</taxon>
        <taxon>Agaricomycetes</taxon>
        <taxon>Polyporales</taxon>
        <taxon>Polyporaceae</taxon>
        <taxon>Lentinus</taxon>
    </lineage>
</organism>
<evidence type="ECO:0000313" key="3">
    <source>
        <dbReference type="Proteomes" id="UP000256964"/>
    </source>
</evidence>
<keyword evidence="3" id="KW-1185">Reference proteome</keyword>
<dbReference type="Proteomes" id="UP000256964">
    <property type="component" value="Unassembled WGS sequence"/>
</dbReference>
<evidence type="ECO:0000313" key="2">
    <source>
        <dbReference type="EMBL" id="RDX39683.1"/>
    </source>
</evidence>
<protein>
    <submittedName>
        <fullName evidence="2">Uncharacterized protein</fullName>
    </submittedName>
</protein>